<dbReference type="SUPFAM" id="SSF53300">
    <property type="entry name" value="vWA-like"/>
    <property type="match status" value="1"/>
</dbReference>
<dbReference type="Pfam" id="PF13519">
    <property type="entry name" value="VWA_2"/>
    <property type="match status" value="1"/>
</dbReference>
<dbReference type="PANTHER" id="PTHR10338">
    <property type="entry name" value="INTER-ALPHA-TRYPSIN INHIBITOR HEAVY CHAIN FAMILY MEMBER"/>
    <property type="match status" value="1"/>
</dbReference>
<evidence type="ECO:0000259" key="2">
    <source>
        <dbReference type="PROSITE" id="PS50234"/>
    </source>
</evidence>
<evidence type="ECO:0000256" key="1">
    <source>
        <dbReference type="SAM" id="MobiDB-lite"/>
    </source>
</evidence>
<dbReference type="PROSITE" id="PS50234">
    <property type="entry name" value="VWFA"/>
    <property type="match status" value="1"/>
</dbReference>
<accession>A0A0P7ZJQ8</accession>
<feature type="region of interest" description="Disordered" evidence="1">
    <location>
        <begin position="448"/>
        <end position="488"/>
    </location>
</feature>
<dbReference type="EMBL" id="LKCM01000007">
    <property type="protein sequence ID" value="KPQ45388.1"/>
    <property type="molecule type" value="Genomic_DNA"/>
</dbReference>
<feature type="compositionally biased region" description="Acidic residues" evidence="1">
    <location>
        <begin position="453"/>
        <end position="463"/>
    </location>
</feature>
<gene>
    <name evidence="3" type="ORF">MPEBLZ_00021</name>
</gene>
<dbReference type="PANTHER" id="PTHR10338:SF108">
    <property type="entry name" value="INTER-ALPHA-TRYPSIN INHIBITOR HEAVY CHAIN H4-LIKE PROTEIN"/>
    <property type="match status" value="1"/>
</dbReference>
<dbReference type="InterPro" id="IPR002035">
    <property type="entry name" value="VWF_A"/>
</dbReference>
<dbReference type="SMART" id="SM00327">
    <property type="entry name" value="VWA"/>
    <property type="match status" value="1"/>
</dbReference>
<dbReference type="Proteomes" id="UP000050360">
    <property type="component" value="Unassembled WGS sequence"/>
</dbReference>
<evidence type="ECO:0000313" key="3">
    <source>
        <dbReference type="EMBL" id="KPQ45388.1"/>
    </source>
</evidence>
<sequence length="488" mass="55217">MEKGYIYRTWYQSEAEGSYEIWYILDGYESNTVTFHVIQGIEKTPSSPIGSISMPAARSFAPSRSIGFSVGGAKDIGNFRENIEAGYLPLPTDVTFEGIAYGYYFQTAQAGECKKIFCPSYSYAISKDPLSGELQHYLSVGLNSGITDFHRSKLNLVLVLDRSGSMRTNFDQYYYDRFGNKREAMGKVVDVTKMEIASQTIVNLIEHLKDDDRFGLLVFSDNALLVEPMIPVKDKNTEKLGKRIMEIGAYGGTNMEAGIRKGTELFSRVRGKVPAGNKKSDQEQYADRIIFLTDAMPNTGETKEEEMLKSFRENAANSIYTTFIGVGVDFNTELVEKMTRIQGANYYSIHSAEEFRKRMDEEFDYMVTPLVFDLQLYLHASGYKIEKVYGSPEADEATGEIMKISTLFPSKVEEKEIKGGVVLIKLKKISSERSMRLKVTYRDKENAQHVDETEVETTEEESEFYQGPGVRKGHPPLKVWRSSQELAH</sequence>
<dbReference type="Gene3D" id="3.40.50.410">
    <property type="entry name" value="von Willebrand factor, type A domain"/>
    <property type="match status" value="1"/>
</dbReference>
<comment type="caution">
    <text evidence="3">The sequence shown here is derived from an EMBL/GenBank/DDBJ whole genome shotgun (WGS) entry which is preliminary data.</text>
</comment>
<protein>
    <submittedName>
        <fullName evidence="3">von Willebrand factor type A domain protein</fullName>
    </submittedName>
</protein>
<dbReference type="InterPro" id="IPR036465">
    <property type="entry name" value="vWFA_dom_sf"/>
</dbReference>
<proteinExistence type="predicted"/>
<feature type="domain" description="VWFA" evidence="2">
    <location>
        <begin position="155"/>
        <end position="366"/>
    </location>
</feature>
<evidence type="ECO:0000313" key="4">
    <source>
        <dbReference type="Proteomes" id="UP000050360"/>
    </source>
</evidence>
<name>A0A0P7ZJQ8_9EURY</name>
<organism evidence="3 4">
    <name type="scientific">Candidatus Methanoperedens nitratireducens</name>
    <dbReference type="NCBI Taxonomy" id="1392998"/>
    <lineage>
        <taxon>Archaea</taxon>
        <taxon>Methanobacteriati</taxon>
        <taxon>Methanobacteriota</taxon>
        <taxon>Stenosarchaea group</taxon>
        <taxon>Methanomicrobia</taxon>
        <taxon>Methanosarcinales</taxon>
        <taxon>ANME-2 cluster</taxon>
        <taxon>Candidatus Methanoperedentaceae</taxon>
        <taxon>Candidatus Methanoperedens</taxon>
    </lineage>
</organism>
<dbReference type="AlphaFoldDB" id="A0A0P7ZJQ8"/>
<dbReference type="InterPro" id="IPR050934">
    <property type="entry name" value="ITIH"/>
</dbReference>
<reference evidence="3 4" key="1">
    <citation type="submission" date="2015-09" db="EMBL/GenBank/DDBJ databases">
        <title>A metagenomics-based metabolic model of nitrate-dependent anaerobic oxidation of methane by Methanoperedens-like archaea.</title>
        <authorList>
            <person name="Arshad A."/>
            <person name="Speth D.R."/>
            <person name="De Graaf R.M."/>
            <person name="Op Den Camp H.J."/>
            <person name="Jetten M.S."/>
            <person name="Welte C.U."/>
        </authorList>
    </citation>
    <scope>NUCLEOTIDE SEQUENCE [LARGE SCALE GENOMIC DNA]</scope>
</reference>